<evidence type="ECO:0000256" key="4">
    <source>
        <dbReference type="ARBA" id="ARBA00022989"/>
    </source>
</evidence>
<feature type="transmembrane region" description="Helical" evidence="6">
    <location>
        <begin position="88"/>
        <end position="116"/>
    </location>
</feature>
<proteinExistence type="predicted"/>
<keyword evidence="3 6" id="KW-0812">Transmembrane</keyword>
<evidence type="ECO:0000313" key="9">
    <source>
        <dbReference type="Proteomes" id="UP000481153"/>
    </source>
</evidence>
<feature type="transmembrane region" description="Helical" evidence="6">
    <location>
        <begin position="197"/>
        <end position="220"/>
    </location>
</feature>
<evidence type="ECO:0000256" key="2">
    <source>
        <dbReference type="ARBA" id="ARBA00022448"/>
    </source>
</evidence>
<feature type="transmembrane region" description="Helical" evidence="6">
    <location>
        <begin position="408"/>
        <end position="425"/>
    </location>
</feature>
<evidence type="ECO:0000256" key="1">
    <source>
        <dbReference type="ARBA" id="ARBA00004141"/>
    </source>
</evidence>
<dbReference type="PANTHER" id="PTHR43243:SF4">
    <property type="entry name" value="CATIONIC AMINO ACID TRANSPORTER 4"/>
    <property type="match status" value="1"/>
</dbReference>
<feature type="transmembrane region" description="Helical" evidence="6">
    <location>
        <begin position="21"/>
        <end position="41"/>
    </location>
</feature>
<feature type="transmembrane region" description="Helical" evidence="6">
    <location>
        <begin position="381"/>
        <end position="402"/>
    </location>
</feature>
<reference evidence="8 9" key="1">
    <citation type="submission" date="2019-07" db="EMBL/GenBank/DDBJ databases">
        <title>Genomics analysis of Aphanomyces spp. identifies a new class of oomycete effector associated with host adaptation.</title>
        <authorList>
            <person name="Gaulin E."/>
        </authorList>
    </citation>
    <scope>NUCLEOTIDE SEQUENCE [LARGE SCALE GENOMIC DNA]</scope>
    <source>
        <strain evidence="8 9">ATCC 201684</strain>
    </source>
</reference>
<accession>A0A6G0WTW4</accession>
<feature type="transmembrane region" description="Helical" evidence="6">
    <location>
        <begin position="348"/>
        <end position="369"/>
    </location>
</feature>
<dbReference type="PANTHER" id="PTHR43243">
    <property type="entry name" value="INNER MEMBRANE TRANSPORTER YGJI-RELATED"/>
    <property type="match status" value="1"/>
</dbReference>
<dbReference type="GO" id="GO:0015171">
    <property type="term" value="F:amino acid transmembrane transporter activity"/>
    <property type="evidence" value="ECO:0007669"/>
    <property type="project" value="TreeGrafter"/>
</dbReference>
<dbReference type="Proteomes" id="UP000481153">
    <property type="component" value="Unassembled WGS sequence"/>
</dbReference>
<dbReference type="Pfam" id="PF00324">
    <property type="entry name" value="AA_permease"/>
    <property type="match status" value="1"/>
</dbReference>
<keyword evidence="2" id="KW-0813">Transport</keyword>
<sequence>MKEPTPPSSEHKGKFKVTAKYIWALGIVVIISSQGGAWHAGMSAGTVGYGLVIFLVGTAYVALALSMSEMTSMLPFAGGVYGLSRCALGFQAGLLMGCCEVLEYTLLLAAMTIIFAQTLTVQKPELGSYQPLIWFVHILVTFILLALGGKIYWRFVLVVAILSILQVVVFVILAAPVDDYALNSGGAATAFLGDFKNWFAVLPFGLYLFTGTEGLSTLANEAHDPRHAIPRGHIASILTLFTTASSIYIVSRGLPLYMDISLDGQLFKMSKQVAIVWTTISSLACTSAVLLAASNIVESMSESRLFPCELHGRHAKLHTPIRAILCASLMEFIFCCVTFYYPPSAYPIFSFLSLASCMAGVLNPWLELLPFGIYGAIYSMTIYSMTIYSMTIFLCCSISVVFVQNTDIWCFILSLTIFILLSIYYQCYAKSRQSFSEDERKLLLFVHIANNNDAKHRSPSSSTSYRILKRLSKYLKNASKGMSTMKGSSAASSAKVFVTNGKQSTKSSVRKLSNHRK</sequence>
<feature type="transmembrane region" description="Helical" evidence="6">
    <location>
        <begin position="323"/>
        <end position="342"/>
    </location>
</feature>
<protein>
    <recommendedName>
        <fullName evidence="7">Amino acid permease/ SLC12A domain-containing protein</fullName>
    </recommendedName>
</protein>
<feature type="transmembrane region" description="Helical" evidence="6">
    <location>
        <begin position="274"/>
        <end position="297"/>
    </location>
</feature>
<dbReference type="EMBL" id="VJMJ01000149">
    <property type="protein sequence ID" value="KAF0730882.1"/>
    <property type="molecule type" value="Genomic_DNA"/>
</dbReference>
<dbReference type="AlphaFoldDB" id="A0A6G0WTW4"/>
<name>A0A6G0WTW4_9STRA</name>
<evidence type="ECO:0000256" key="6">
    <source>
        <dbReference type="SAM" id="Phobius"/>
    </source>
</evidence>
<evidence type="ECO:0000259" key="7">
    <source>
        <dbReference type="Pfam" id="PF00324"/>
    </source>
</evidence>
<evidence type="ECO:0000256" key="5">
    <source>
        <dbReference type="ARBA" id="ARBA00023136"/>
    </source>
</evidence>
<feature type="transmembrane region" description="Helical" evidence="6">
    <location>
        <begin position="47"/>
        <end position="67"/>
    </location>
</feature>
<dbReference type="VEuPathDB" id="FungiDB:AeMF1_012101"/>
<evidence type="ECO:0000313" key="8">
    <source>
        <dbReference type="EMBL" id="KAF0730882.1"/>
    </source>
</evidence>
<evidence type="ECO:0000256" key="3">
    <source>
        <dbReference type="ARBA" id="ARBA00022692"/>
    </source>
</evidence>
<feature type="transmembrane region" description="Helical" evidence="6">
    <location>
        <begin position="128"/>
        <end position="148"/>
    </location>
</feature>
<feature type="transmembrane region" description="Helical" evidence="6">
    <location>
        <begin position="232"/>
        <end position="254"/>
    </location>
</feature>
<gene>
    <name evidence="8" type="ORF">Ae201684_011764</name>
</gene>
<feature type="domain" description="Amino acid permease/ SLC12A" evidence="7">
    <location>
        <begin position="41"/>
        <end position="400"/>
    </location>
</feature>
<dbReference type="InterPro" id="IPR004841">
    <property type="entry name" value="AA-permease/SLC12A_dom"/>
</dbReference>
<feature type="transmembrane region" description="Helical" evidence="6">
    <location>
        <begin position="155"/>
        <end position="177"/>
    </location>
</feature>
<dbReference type="GO" id="GO:0016020">
    <property type="term" value="C:membrane"/>
    <property type="evidence" value="ECO:0007669"/>
    <property type="project" value="UniProtKB-SubCell"/>
</dbReference>
<keyword evidence="4 6" id="KW-1133">Transmembrane helix</keyword>
<comment type="caution">
    <text evidence="8">The sequence shown here is derived from an EMBL/GenBank/DDBJ whole genome shotgun (WGS) entry which is preliminary data.</text>
</comment>
<organism evidence="8 9">
    <name type="scientific">Aphanomyces euteiches</name>
    <dbReference type="NCBI Taxonomy" id="100861"/>
    <lineage>
        <taxon>Eukaryota</taxon>
        <taxon>Sar</taxon>
        <taxon>Stramenopiles</taxon>
        <taxon>Oomycota</taxon>
        <taxon>Saprolegniomycetes</taxon>
        <taxon>Saprolegniales</taxon>
        <taxon>Verrucalvaceae</taxon>
        <taxon>Aphanomyces</taxon>
    </lineage>
</organism>
<keyword evidence="9" id="KW-1185">Reference proteome</keyword>
<keyword evidence="5 6" id="KW-0472">Membrane</keyword>
<comment type="subcellular location">
    <subcellularLocation>
        <location evidence="1">Membrane</location>
        <topology evidence="1">Multi-pass membrane protein</topology>
    </subcellularLocation>
</comment>
<dbReference type="Gene3D" id="1.20.1740.10">
    <property type="entry name" value="Amino acid/polyamine transporter I"/>
    <property type="match status" value="1"/>
</dbReference>